<dbReference type="NCBIfam" id="TIGR00179">
    <property type="entry name" value="murB"/>
    <property type="match status" value="1"/>
</dbReference>
<evidence type="ECO:0000256" key="18">
    <source>
        <dbReference type="ARBA" id="ARBA00048914"/>
    </source>
</evidence>
<dbReference type="GO" id="GO:0005829">
    <property type="term" value="C:cytosol"/>
    <property type="evidence" value="ECO:0007669"/>
    <property type="project" value="TreeGrafter"/>
</dbReference>
<dbReference type="GO" id="GO:0008762">
    <property type="term" value="F:UDP-N-acetylmuramate dehydrogenase activity"/>
    <property type="evidence" value="ECO:0007669"/>
    <property type="project" value="UniProtKB-UniRule"/>
</dbReference>
<evidence type="ECO:0000256" key="5">
    <source>
        <dbReference type="ARBA" id="ARBA00012518"/>
    </source>
</evidence>
<dbReference type="InterPro" id="IPR036635">
    <property type="entry name" value="MurB_C_sf"/>
</dbReference>
<dbReference type="EMBL" id="UGQL01000002">
    <property type="protein sequence ID" value="STZ70046.1"/>
    <property type="molecule type" value="Genomic_DNA"/>
</dbReference>
<dbReference type="Gene3D" id="3.30.43.10">
    <property type="entry name" value="Uridine Diphospho-n-acetylenolpyruvylglucosamine Reductase, domain 2"/>
    <property type="match status" value="1"/>
</dbReference>
<dbReference type="InterPro" id="IPR011601">
    <property type="entry name" value="MurB_C"/>
</dbReference>
<evidence type="ECO:0000256" key="12">
    <source>
        <dbReference type="ARBA" id="ARBA00022960"/>
    </source>
</evidence>
<feature type="domain" description="FAD-binding PCMH-type" evidence="20">
    <location>
        <begin position="16"/>
        <end position="185"/>
    </location>
</feature>
<keyword evidence="8 19" id="KW-0132">Cell division</keyword>
<evidence type="ECO:0000259" key="20">
    <source>
        <dbReference type="PROSITE" id="PS51387"/>
    </source>
</evidence>
<evidence type="ECO:0000256" key="17">
    <source>
        <dbReference type="ARBA" id="ARBA00031026"/>
    </source>
</evidence>
<dbReference type="UniPathway" id="UPA00219"/>
<proteinExistence type="inferred from homology"/>
<dbReference type="Gene3D" id="3.90.78.10">
    <property type="entry name" value="UDP-N-acetylenolpyruvoylglucosamine reductase, C-terminal domain"/>
    <property type="match status" value="1"/>
</dbReference>
<keyword evidence="12 19" id="KW-0133">Cell shape</keyword>
<dbReference type="GO" id="GO:0071949">
    <property type="term" value="F:FAD binding"/>
    <property type="evidence" value="ECO:0007669"/>
    <property type="project" value="InterPro"/>
</dbReference>
<organism evidence="21 22">
    <name type="scientific">Myroides odoratus</name>
    <name type="common">Flavobacterium odoratum</name>
    <dbReference type="NCBI Taxonomy" id="256"/>
    <lineage>
        <taxon>Bacteria</taxon>
        <taxon>Pseudomonadati</taxon>
        <taxon>Bacteroidota</taxon>
        <taxon>Flavobacteriia</taxon>
        <taxon>Flavobacteriales</taxon>
        <taxon>Flavobacteriaceae</taxon>
        <taxon>Myroides</taxon>
    </lineage>
</organism>
<comment type="catalytic activity">
    <reaction evidence="18 19">
        <text>UDP-N-acetyl-alpha-D-muramate + NADP(+) = UDP-N-acetyl-3-O-(1-carboxyvinyl)-alpha-D-glucosamine + NADPH + H(+)</text>
        <dbReference type="Rhea" id="RHEA:12248"/>
        <dbReference type="ChEBI" id="CHEBI:15378"/>
        <dbReference type="ChEBI" id="CHEBI:57783"/>
        <dbReference type="ChEBI" id="CHEBI:58349"/>
        <dbReference type="ChEBI" id="CHEBI:68483"/>
        <dbReference type="ChEBI" id="CHEBI:70757"/>
        <dbReference type="EC" id="1.3.1.98"/>
    </reaction>
</comment>
<sequence length="336" mass="37835">MIQENISLKPYNTFGIDVQAKRFTQVDTITELKHLIQSFPQEPYFVLSGGSNMLLTHDVEQLVIKLNIKGIEVIKEEEDFVWVEAQASEVWHDFVQWTLARDYGGLENLSLIPGHVGTTPVQNIGAYGVEIKDTMVSCKALHIQTLEIEEFTNADCQFDYRESIFKKAAKDQYIILSVVYRLSKKNHVLHTNYGAIKGELEQMGITSPTIQDISQAVIAIRSSKLPNPAELGNSGSFFKNPIVSKALFDVLVKKYPTLPSYVIDEDHIKIPAGWLIETSGYKGYRIGDAGVHSKQALVLVNYGHAQGIELKKLSETIQHEVFKIFNIHLEAEVNIF</sequence>
<comment type="subcellular location">
    <subcellularLocation>
        <location evidence="3 19">Cytoplasm</location>
    </subcellularLocation>
</comment>
<dbReference type="InterPro" id="IPR006094">
    <property type="entry name" value="Oxid_FAD_bind_N"/>
</dbReference>
<evidence type="ECO:0000256" key="11">
    <source>
        <dbReference type="ARBA" id="ARBA00022857"/>
    </source>
</evidence>
<evidence type="ECO:0000256" key="4">
    <source>
        <dbReference type="ARBA" id="ARBA00004752"/>
    </source>
</evidence>
<comment type="similarity">
    <text evidence="19">Belongs to the MurB family.</text>
</comment>
<dbReference type="PROSITE" id="PS51387">
    <property type="entry name" value="FAD_PCMH"/>
    <property type="match status" value="1"/>
</dbReference>
<dbReference type="InterPro" id="IPR016167">
    <property type="entry name" value="FAD-bd_PCMH_sub1"/>
</dbReference>
<dbReference type="NCBIfam" id="NF000755">
    <property type="entry name" value="PRK00046.1"/>
    <property type="match status" value="1"/>
</dbReference>
<evidence type="ECO:0000313" key="21">
    <source>
        <dbReference type="EMBL" id="STZ70046.1"/>
    </source>
</evidence>
<evidence type="ECO:0000256" key="10">
    <source>
        <dbReference type="ARBA" id="ARBA00022827"/>
    </source>
</evidence>
<dbReference type="Pfam" id="PF02873">
    <property type="entry name" value="MurB_C"/>
    <property type="match status" value="1"/>
</dbReference>
<name>A0A378U4J7_MYROD</name>
<evidence type="ECO:0000256" key="1">
    <source>
        <dbReference type="ARBA" id="ARBA00001974"/>
    </source>
</evidence>
<evidence type="ECO:0000256" key="3">
    <source>
        <dbReference type="ARBA" id="ARBA00004496"/>
    </source>
</evidence>
<dbReference type="Proteomes" id="UP000255024">
    <property type="component" value="Unassembled WGS sequence"/>
</dbReference>
<dbReference type="EC" id="1.3.1.98" evidence="5 19"/>
<dbReference type="InterPro" id="IPR036318">
    <property type="entry name" value="FAD-bd_PCMH-like_sf"/>
</dbReference>
<evidence type="ECO:0000256" key="13">
    <source>
        <dbReference type="ARBA" id="ARBA00022984"/>
    </source>
</evidence>
<feature type="active site" evidence="19">
    <location>
        <position position="332"/>
    </location>
</feature>
<keyword evidence="11 19" id="KW-0521">NADP</keyword>
<keyword evidence="16 19" id="KW-0961">Cell wall biogenesis/degradation</keyword>
<keyword evidence="9 19" id="KW-0285">Flavoprotein</keyword>
<dbReference type="InterPro" id="IPR003170">
    <property type="entry name" value="MurB"/>
</dbReference>
<comment type="cofactor">
    <cofactor evidence="1 19">
        <name>FAD</name>
        <dbReference type="ChEBI" id="CHEBI:57692"/>
    </cofactor>
</comment>
<dbReference type="SUPFAM" id="SSF56194">
    <property type="entry name" value="Uridine diphospho-N-Acetylenolpyruvylglucosamine reductase, MurB, C-terminal domain"/>
    <property type="match status" value="1"/>
</dbReference>
<keyword evidence="13 19" id="KW-0573">Peptidoglycan synthesis</keyword>
<keyword evidence="15 19" id="KW-0131">Cell cycle</keyword>
<evidence type="ECO:0000256" key="16">
    <source>
        <dbReference type="ARBA" id="ARBA00023316"/>
    </source>
</evidence>
<dbReference type="GO" id="GO:0051301">
    <property type="term" value="P:cell division"/>
    <property type="evidence" value="ECO:0007669"/>
    <property type="project" value="UniProtKB-KW"/>
</dbReference>
<keyword evidence="10 19" id="KW-0274">FAD</keyword>
<feature type="active site" description="Proton donor" evidence="19">
    <location>
        <position position="236"/>
    </location>
</feature>
<reference evidence="21 22" key="1">
    <citation type="submission" date="2018-06" db="EMBL/GenBank/DDBJ databases">
        <authorList>
            <consortium name="Pathogen Informatics"/>
            <person name="Doyle S."/>
        </authorList>
    </citation>
    <scope>NUCLEOTIDE SEQUENCE [LARGE SCALE GENOMIC DNA]</scope>
    <source>
        <strain evidence="21 22">NCTC11179</strain>
    </source>
</reference>
<dbReference type="Pfam" id="PF01565">
    <property type="entry name" value="FAD_binding_4"/>
    <property type="match status" value="1"/>
</dbReference>
<evidence type="ECO:0000313" key="22">
    <source>
        <dbReference type="Proteomes" id="UP000255024"/>
    </source>
</evidence>
<comment type="pathway">
    <text evidence="4 19">Cell wall biogenesis; peptidoglycan biosynthesis.</text>
</comment>
<feature type="active site" evidence="19">
    <location>
        <position position="161"/>
    </location>
</feature>
<keyword evidence="14 19" id="KW-0560">Oxidoreductase</keyword>
<dbReference type="RefSeq" id="WP_115092620.1">
    <property type="nucleotide sequence ID" value="NZ_CP068107.1"/>
</dbReference>
<keyword evidence="22" id="KW-1185">Reference proteome</keyword>
<comment type="function">
    <text evidence="2 19">Cell wall formation.</text>
</comment>
<dbReference type="HAMAP" id="MF_00037">
    <property type="entry name" value="MurB"/>
    <property type="match status" value="1"/>
</dbReference>
<dbReference type="InterPro" id="IPR016169">
    <property type="entry name" value="FAD-bd_PCMH_sub2"/>
</dbReference>
<evidence type="ECO:0000256" key="9">
    <source>
        <dbReference type="ARBA" id="ARBA00022630"/>
    </source>
</evidence>
<evidence type="ECO:0000256" key="8">
    <source>
        <dbReference type="ARBA" id="ARBA00022618"/>
    </source>
</evidence>
<dbReference type="Gene3D" id="3.30.465.10">
    <property type="match status" value="1"/>
</dbReference>
<dbReference type="PANTHER" id="PTHR21071">
    <property type="entry name" value="UDP-N-ACETYLENOLPYRUVOYLGLUCOSAMINE REDUCTASE"/>
    <property type="match status" value="1"/>
</dbReference>
<dbReference type="GO" id="GO:0008360">
    <property type="term" value="P:regulation of cell shape"/>
    <property type="evidence" value="ECO:0007669"/>
    <property type="project" value="UniProtKB-KW"/>
</dbReference>
<evidence type="ECO:0000256" key="2">
    <source>
        <dbReference type="ARBA" id="ARBA00003921"/>
    </source>
</evidence>
<evidence type="ECO:0000256" key="19">
    <source>
        <dbReference type="HAMAP-Rule" id="MF_00037"/>
    </source>
</evidence>
<dbReference type="SUPFAM" id="SSF56176">
    <property type="entry name" value="FAD-binding/transporter-associated domain-like"/>
    <property type="match status" value="1"/>
</dbReference>
<accession>A0A378U4J7</accession>
<evidence type="ECO:0000256" key="7">
    <source>
        <dbReference type="ARBA" id="ARBA00022490"/>
    </source>
</evidence>
<evidence type="ECO:0000256" key="15">
    <source>
        <dbReference type="ARBA" id="ARBA00023306"/>
    </source>
</evidence>
<gene>
    <name evidence="19 21" type="primary">murB</name>
    <name evidence="21" type="ORF">NCTC11179_03571</name>
</gene>
<keyword evidence="7 19" id="KW-0963">Cytoplasm</keyword>
<evidence type="ECO:0000256" key="14">
    <source>
        <dbReference type="ARBA" id="ARBA00023002"/>
    </source>
</evidence>
<dbReference type="GO" id="GO:0009252">
    <property type="term" value="P:peptidoglycan biosynthetic process"/>
    <property type="evidence" value="ECO:0007669"/>
    <property type="project" value="UniProtKB-UniRule"/>
</dbReference>
<dbReference type="GO" id="GO:0071555">
    <property type="term" value="P:cell wall organization"/>
    <property type="evidence" value="ECO:0007669"/>
    <property type="project" value="UniProtKB-KW"/>
</dbReference>
<evidence type="ECO:0000256" key="6">
    <source>
        <dbReference type="ARBA" id="ARBA00015188"/>
    </source>
</evidence>
<dbReference type="PANTHER" id="PTHR21071:SF4">
    <property type="entry name" value="UDP-N-ACETYLENOLPYRUVOYLGLUCOSAMINE REDUCTASE"/>
    <property type="match status" value="1"/>
</dbReference>
<dbReference type="AlphaFoldDB" id="A0A378U4J7"/>
<protein>
    <recommendedName>
        <fullName evidence="6 19">UDP-N-acetylenolpyruvoylglucosamine reductase</fullName>
        <ecNumber evidence="5 19">1.3.1.98</ecNumber>
    </recommendedName>
    <alternativeName>
        <fullName evidence="17 19">UDP-N-acetylmuramate dehydrogenase</fullName>
    </alternativeName>
</protein>
<dbReference type="InterPro" id="IPR016166">
    <property type="entry name" value="FAD-bd_PCMH"/>
</dbReference>